<evidence type="ECO:0000313" key="2">
    <source>
        <dbReference type="Proteomes" id="UP000264353"/>
    </source>
</evidence>
<dbReference type="AlphaFoldDB" id="A0A397YRW1"/>
<dbReference type="EMBL" id="CM010634">
    <property type="protein sequence ID" value="RID52703.1"/>
    <property type="molecule type" value="Genomic_DNA"/>
</dbReference>
<proteinExistence type="predicted"/>
<dbReference type="Proteomes" id="UP000264353">
    <property type="component" value="Chromosome A7"/>
</dbReference>
<reference evidence="1 2" key="1">
    <citation type="submission" date="2018-06" db="EMBL/GenBank/DDBJ databases">
        <title>WGS assembly of Brassica rapa FPsc.</title>
        <authorList>
            <person name="Bowman J."/>
            <person name="Kohchi T."/>
            <person name="Yamato K."/>
            <person name="Jenkins J."/>
            <person name="Shu S."/>
            <person name="Ishizaki K."/>
            <person name="Yamaoka S."/>
            <person name="Nishihama R."/>
            <person name="Nakamura Y."/>
            <person name="Berger F."/>
            <person name="Adam C."/>
            <person name="Aki S."/>
            <person name="Althoff F."/>
            <person name="Araki T."/>
            <person name="Arteaga-Vazquez M."/>
            <person name="Balasubrmanian S."/>
            <person name="Bauer D."/>
            <person name="Boehm C."/>
            <person name="Briginshaw L."/>
            <person name="Caballero-Perez J."/>
            <person name="Catarino B."/>
            <person name="Chen F."/>
            <person name="Chiyoda S."/>
            <person name="Chovatia M."/>
            <person name="Davies K."/>
            <person name="Delmans M."/>
            <person name="Demura T."/>
            <person name="Dierschke T."/>
            <person name="Dolan L."/>
            <person name="Dorantes-Acosta A."/>
            <person name="Eklund D."/>
            <person name="Florent S."/>
            <person name="Flores-Sandoval E."/>
            <person name="Fujiyama A."/>
            <person name="Fukuzawa H."/>
            <person name="Galik B."/>
            <person name="Grimanelli D."/>
            <person name="Grimwood J."/>
            <person name="Grossniklaus U."/>
            <person name="Hamada T."/>
            <person name="Haseloff J."/>
            <person name="Hetherington A."/>
            <person name="Higo A."/>
            <person name="Hirakawa Y."/>
            <person name="Hundley H."/>
            <person name="Ikeda Y."/>
            <person name="Inoue K."/>
            <person name="Inoue S."/>
            <person name="Ishida S."/>
            <person name="Jia Q."/>
            <person name="Kakita M."/>
            <person name="Kanazawa T."/>
            <person name="Kawai Y."/>
            <person name="Kawashima T."/>
            <person name="Kennedy M."/>
            <person name="Kinose K."/>
            <person name="Kinoshita T."/>
            <person name="Kohara Y."/>
            <person name="Koide E."/>
            <person name="Komatsu K."/>
            <person name="Kopischke S."/>
            <person name="Kubo M."/>
            <person name="Kyozuka J."/>
            <person name="Lagercrantz U."/>
            <person name="Lin S."/>
            <person name="Lindquist E."/>
            <person name="Lipzen A."/>
            <person name="Lu C."/>
            <person name="Luna E."/>
            <person name="Martienssen R."/>
            <person name="Minamino N."/>
            <person name="Mizutani M."/>
            <person name="Mizutani M."/>
            <person name="Mochizuki N."/>
            <person name="Monte I."/>
            <person name="Mosher R."/>
            <person name="Nagasaki H."/>
            <person name="Nakagami H."/>
            <person name="Naramoto S."/>
            <person name="Nishitani K."/>
            <person name="Ohtani M."/>
            <person name="Okamoto T."/>
            <person name="Okumura M."/>
            <person name="Phillips J."/>
            <person name="Pollak B."/>
            <person name="Reinders A."/>
            <person name="Roevekamp M."/>
            <person name="Sano R."/>
            <person name="Sawa S."/>
            <person name="Schmid M."/>
            <person name="Shirakawa M."/>
            <person name="Solano R."/>
            <person name="Spunde A."/>
            <person name="Suetsugu N."/>
            <person name="Sugano S."/>
            <person name="Sugiyama A."/>
            <person name="Sun R."/>
            <person name="Suzuki Y."/>
            <person name="Takenaka M."/>
            <person name="Takezawa D."/>
            <person name="Tomogane H."/>
            <person name="Tsuzuki M."/>
            <person name="Ueda T."/>
            <person name="Umeda M."/>
            <person name="Ward J."/>
            <person name="Watanabe Y."/>
            <person name="Yazaki K."/>
            <person name="Yokoyama R."/>
            <person name="Yoshitake Y."/>
            <person name="Yotsui I."/>
            <person name="Zachgo S."/>
            <person name="Schmutz J."/>
        </authorList>
    </citation>
    <scope>NUCLEOTIDE SEQUENCE [LARGE SCALE GENOMIC DNA]</scope>
    <source>
        <strain evidence="2">cv. B-3</strain>
    </source>
</reference>
<name>A0A397YRW1_BRACM</name>
<protein>
    <submittedName>
        <fullName evidence="1">Uncharacterized protein</fullName>
    </submittedName>
</protein>
<sequence length="65" mass="7742">MDGWSNDLRFKKVLRQRLQIESRFLTSLLIAYKKRIVGWKYIAIGQAVIRLVSVRRRNKVGILRN</sequence>
<evidence type="ECO:0000313" key="1">
    <source>
        <dbReference type="EMBL" id="RID52703.1"/>
    </source>
</evidence>
<accession>A0A397YRW1</accession>
<organism evidence="1 2">
    <name type="scientific">Brassica campestris</name>
    <name type="common">Field mustard</name>
    <dbReference type="NCBI Taxonomy" id="3711"/>
    <lineage>
        <taxon>Eukaryota</taxon>
        <taxon>Viridiplantae</taxon>
        <taxon>Streptophyta</taxon>
        <taxon>Embryophyta</taxon>
        <taxon>Tracheophyta</taxon>
        <taxon>Spermatophyta</taxon>
        <taxon>Magnoliopsida</taxon>
        <taxon>eudicotyledons</taxon>
        <taxon>Gunneridae</taxon>
        <taxon>Pentapetalae</taxon>
        <taxon>rosids</taxon>
        <taxon>malvids</taxon>
        <taxon>Brassicales</taxon>
        <taxon>Brassicaceae</taxon>
        <taxon>Brassiceae</taxon>
        <taxon>Brassica</taxon>
    </lineage>
</organism>
<gene>
    <name evidence="1" type="ORF">BRARA_G00150</name>
</gene>